<feature type="non-terminal residue" evidence="1">
    <location>
        <position position="1"/>
    </location>
</feature>
<dbReference type="GO" id="GO:0005615">
    <property type="term" value="C:extracellular space"/>
    <property type="evidence" value="ECO:0007669"/>
    <property type="project" value="TreeGrafter"/>
</dbReference>
<name>A0A0B7A7L0_9EUPU</name>
<dbReference type="PANTHER" id="PTHR10974">
    <property type="entry name" value="FI08016P-RELATED"/>
    <property type="match status" value="1"/>
</dbReference>
<sequence>SDLLNKETIQCDGSYLPDITYIEGQELVINSSTVDKYIGVDGFKECRYRQILRHGTNENIFRSSKWKEPFTNRIELKKNSEFLQVECTNNKSELVSKSYWPLIPRNEEFDEMDYLNFKKRQTESAPKETLNVIMICLDSLPRNQFLRSLVKTYSYLTNNLTSFDLTMHAQLGINTFHNSLPLFTGHSIEETNKWWTESNHMDTLDIIWKTFEKAGYRTLFAEDEPYGGAFNYLKKGFKYPFARYNNRPLALAMEEDKDIWSRNNFCAGNQLEVNFLLNYVGSFLDTFSENPVFGVLMLTKATHDDTTNAKMLDDHMLNFYQSLNERGHLNRTLLISFSDHGPRWGAIRDSVNGEFESRTPYTILTFPDWFLTKHPEVAINLKINTKRLTTHYDTHATLQDLLYFKSDMPPPLAPLRHGISLFDVIPWDRTCNDVPIPADFCMCGYQNFEEISIQSQISSHLAKLVLKSLNSKINSSLCAVLKIKDILRIVKILLDENTTKVKNNQTVYKVKLQTSPGDGIFEANVYGHNGTVWSVGHNIDRLNLYRGQADCVQNANDRLFCYCKDLLKHAQDGDAL</sequence>
<accession>A0A0B7A7L0</accession>
<dbReference type="PANTHER" id="PTHR10974:SF1">
    <property type="entry name" value="FI08016P-RELATED"/>
    <property type="match status" value="1"/>
</dbReference>
<protein>
    <submittedName>
        <fullName evidence="1">Uncharacterized protein</fullName>
    </submittedName>
</protein>
<proteinExistence type="predicted"/>
<dbReference type="InterPro" id="IPR017850">
    <property type="entry name" value="Alkaline_phosphatase_core_sf"/>
</dbReference>
<dbReference type="AlphaFoldDB" id="A0A0B7A7L0"/>
<evidence type="ECO:0000313" key="1">
    <source>
        <dbReference type="EMBL" id="CEK75945.1"/>
    </source>
</evidence>
<dbReference type="FunFam" id="3.40.720.10:FF:000017">
    <property type="entry name" value="Predicted protein"/>
    <property type="match status" value="1"/>
</dbReference>
<reference evidence="1" key="1">
    <citation type="submission" date="2014-12" db="EMBL/GenBank/DDBJ databases">
        <title>Insight into the proteome of Arion vulgaris.</title>
        <authorList>
            <person name="Aradska J."/>
            <person name="Bulat T."/>
            <person name="Smidak R."/>
            <person name="Sarate P."/>
            <person name="Gangsoo J."/>
            <person name="Sialana F."/>
            <person name="Bilban M."/>
            <person name="Lubec G."/>
        </authorList>
    </citation>
    <scope>NUCLEOTIDE SEQUENCE</scope>
    <source>
        <tissue evidence="1">Skin</tissue>
    </source>
</reference>
<dbReference type="Pfam" id="PF02995">
    <property type="entry name" value="DUF229"/>
    <property type="match status" value="1"/>
</dbReference>
<dbReference type="SUPFAM" id="SSF53649">
    <property type="entry name" value="Alkaline phosphatase-like"/>
    <property type="match status" value="1"/>
</dbReference>
<organism evidence="1">
    <name type="scientific">Arion vulgaris</name>
    <dbReference type="NCBI Taxonomy" id="1028688"/>
    <lineage>
        <taxon>Eukaryota</taxon>
        <taxon>Metazoa</taxon>
        <taxon>Spiralia</taxon>
        <taxon>Lophotrochozoa</taxon>
        <taxon>Mollusca</taxon>
        <taxon>Gastropoda</taxon>
        <taxon>Heterobranchia</taxon>
        <taxon>Euthyneura</taxon>
        <taxon>Panpulmonata</taxon>
        <taxon>Eupulmonata</taxon>
        <taxon>Stylommatophora</taxon>
        <taxon>Helicina</taxon>
        <taxon>Arionoidea</taxon>
        <taxon>Arionidae</taxon>
        <taxon>Arion</taxon>
    </lineage>
</organism>
<dbReference type="EMBL" id="HACG01029080">
    <property type="protein sequence ID" value="CEK75945.1"/>
    <property type="molecule type" value="Transcribed_RNA"/>
</dbReference>
<dbReference type="Gene3D" id="3.40.720.10">
    <property type="entry name" value="Alkaline Phosphatase, subunit A"/>
    <property type="match status" value="1"/>
</dbReference>
<gene>
    <name evidence="1" type="primary">ORF97711</name>
</gene>
<dbReference type="CDD" id="cd16021">
    <property type="entry name" value="ALP_like"/>
    <property type="match status" value="1"/>
</dbReference>
<dbReference type="InterPro" id="IPR004245">
    <property type="entry name" value="DUF229"/>
</dbReference>